<dbReference type="AlphaFoldDB" id="A0A834HZP7"/>
<accession>A0A834HZP7</accession>
<sequence>MRPEDRNGPRLVDGLFKDRSQRESVSNCGVEHQGARRLFHGLAIDPSSRGLWVGYRAGILFDFRGSSTDGV</sequence>
<evidence type="ECO:0000313" key="1">
    <source>
        <dbReference type="EMBL" id="KAF7271907.1"/>
    </source>
</evidence>
<organism evidence="1 2">
    <name type="scientific">Rhynchophorus ferrugineus</name>
    <name type="common">Red palm weevil</name>
    <name type="synonym">Curculio ferrugineus</name>
    <dbReference type="NCBI Taxonomy" id="354439"/>
    <lineage>
        <taxon>Eukaryota</taxon>
        <taxon>Metazoa</taxon>
        <taxon>Ecdysozoa</taxon>
        <taxon>Arthropoda</taxon>
        <taxon>Hexapoda</taxon>
        <taxon>Insecta</taxon>
        <taxon>Pterygota</taxon>
        <taxon>Neoptera</taxon>
        <taxon>Endopterygota</taxon>
        <taxon>Coleoptera</taxon>
        <taxon>Polyphaga</taxon>
        <taxon>Cucujiformia</taxon>
        <taxon>Curculionidae</taxon>
        <taxon>Dryophthorinae</taxon>
        <taxon>Rhynchophorus</taxon>
    </lineage>
</organism>
<keyword evidence="2" id="KW-1185">Reference proteome</keyword>
<evidence type="ECO:0000313" key="2">
    <source>
        <dbReference type="Proteomes" id="UP000625711"/>
    </source>
</evidence>
<protein>
    <submittedName>
        <fullName evidence="1">Uncharacterized protein</fullName>
    </submittedName>
</protein>
<name>A0A834HZP7_RHYFE</name>
<proteinExistence type="predicted"/>
<comment type="caution">
    <text evidence="1">The sequence shown here is derived from an EMBL/GenBank/DDBJ whole genome shotgun (WGS) entry which is preliminary data.</text>
</comment>
<gene>
    <name evidence="1" type="ORF">GWI33_015273</name>
</gene>
<dbReference type="Proteomes" id="UP000625711">
    <property type="component" value="Unassembled WGS sequence"/>
</dbReference>
<reference evidence="1" key="1">
    <citation type="submission" date="2020-08" db="EMBL/GenBank/DDBJ databases">
        <title>Genome sequencing and assembly of the red palm weevil Rhynchophorus ferrugineus.</title>
        <authorList>
            <person name="Dias G.B."/>
            <person name="Bergman C.M."/>
            <person name="Manee M."/>
        </authorList>
    </citation>
    <scope>NUCLEOTIDE SEQUENCE</scope>
    <source>
        <strain evidence="1">AA-2017</strain>
        <tissue evidence="1">Whole larva</tissue>
    </source>
</reference>
<dbReference type="EMBL" id="JAACXV010013880">
    <property type="protein sequence ID" value="KAF7271907.1"/>
    <property type="molecule type" value="Genomic_DNA"/>
</dbReference>